<dbReference type="Gene3D" id="3.40.50.300">
    <property type="entry name" value="P-loop containing nucleotide triphosphate hydrolases"/>
    <property type="match status" value="1"/>
</dbReference>
<dbReference type="Pfam" id="PF08477">
    <property type="entry name" value="Roc"/>
    <property type="match status" value="1"/>
</dbReference>
<name>A0A493T6E8_ANAPP</name>
<evidence type="ECO:0000313" key="2">
    <source>
        <dbReference type="Proteomes" id="UP000016666"/>
    </source>
</evidence>
<dbReference type="InterPro" id="IPR027417">
    <property type="entry name" value="P-loop_NTPase"/>
</dbReference>
<dbReference type="Proteomes" id="UP000016666">
    <property type="component" value="Unassembled WGS sequence"/>
</dbReference>
<dbReference type="STRING" id="8840.ENSAPLP00000021462"/>
<organism evidence="1 2">
    <name type="scientific">Anas platyrhynchos platyrhynchos</name>
    <name type="common">Northern mallard</name>
    <dbReference type="NCBI Taxonomy" id="8840"/>
    <lineage>
        <taxon>Eukaryota</taxon>
        <taxon>Metazoa</taxon>
        <taxon>Chordata</taxon>
        <taxon>Craniata</taxon>
        <taxon>Vertebrata</taxon>
        <taxon>Euteleostomi</taxon>
        <taxon>Archelosauria</taxon>
        <taxon>Archosauria</taxon>
        <taxon>Dinosauria</taxon>
        <taxon>Saurischia</taxon>
        <taxon>Theropoda</taxon>
        <taxon>Coelurosauria</taxon>
        <taxon>Aves</taxon>
        <taxon>Neognathae</taxon>
        <taxon>Galloanserae</taxon>
        <taxon>Anseriformes</taxon>
        <taxon>Anatidae</taxon>
        <taxon>Anatinae</taxon>
        <taxon>Anas</taxon>
    </lineage>
</organism>
<dbReference type="AlphaFoldDB" id="A0A493T6E8"/>
<sequence length="136" mass="14443">MAEAAASEQAREEAAAGAEEAVKIICLGDSAVGKSKLLERFLLDGFRPQQLSTFALTLYKHRARVDGKPVLVGKRGVPGPGIRGDGAVPALWREGDADGAAGIRSGTETQKYGRGGTCNGQRDAKWQFVEVREMGE</sequence>
<reference evidence="1" key="2">
    <citation type="submission" date="2025-08" db="UniProtKB">
        <authorList>
            <consortium name="Ensembl"/>
        </authorList>
    </citation>
    <scope>IDENTIFICATION</scope>
</reference>
<dbReference type="SUPFAM" id="SSF52540">
    <property type="entry name" value="P-loop containing nucleoside triphosphate hydrolases"/>
    <property type="match status" value="1"/>
</dbReference>
<dbReference type="Ensembl" id="ENSAPLT00000022035.1">
    <property type="protein sequence ID" value="ENSAPLP00000021462.1"/>
    <property type="gene ID" value="ENSAPLG00000026647.1"/>
</dbReference>
<reference evidence="2" key="1">
    <citation type="submission" date="2017-10" db="EMBL/GenBank/DDBJ databases">
        <title>A new Pekin duck reference genome.</title>
        <authorList>
            <person name="Hou Z.-C."/>
            <person name="Zhou Z.-K."/>
            <person name="Zhu F."/>
            <person name="Hou S.-S."/>
        </authorList>
    </citation>
    <scope>NUCLEOTIDE SEQUENCE [LARGE SCALE GENOMIC DNA]</scope>
</reference>
<protein>
    <submittedName>
        <fullName evidence="1">Uncharacterized protein</fullName>
    </submittedName>
</protein>
<evidence type="ECO:0000313" key="1">
    <source>
        <dbReference type="Ensembl" id="ENSAPLP00000021462.1"/>
    </source>
</evidence>
<keyword evidence="2" id="KW-1185">Reference proteome</keyword>
<dbReference type="GeneTree" id="ENSGT00940000156551"/>
<accession>A0A493T6E8</accession>
<proteinExistence type="predicted"/>
<reference evidence="1" key="3">
    <citation type="submission" date="2025-09" db="UniProtKB">
        <authorList>
            <consortium name="Ensembl"/>
        </authorList>
    </citation>
    <scope>IDENTIFICATION</scope>
</reference>